<dbReference type="AlphaFoldDB" id="A0A5C5G3I5"/>
<evidence type="ECO:0000313" key="2">
    <source>
        <dbReference type="Proteomes" id="UP000311382"/>
    </source>
</evidence>
<reference evidence="1 2" key="1">
    <citation type="submission" date="2019-03" db="EMBL/GenBank/DDBJ databases">
        <title>Rhodosporidium diobovatum UCD-FST 08-225 genome sequencing, assembly, and annotation.</title>
        <authorList>
            <person name="Fakankun I.U."/>
            <person name="Fristensky B."/>
            <person name="Levin D.B."/>
        </authorList>
    </citation>
    <scope>NUCLEOTIDE SEQUENCE [LARGE SCALE GENOMIC DNA]</scope>
    <source>
        <strain evidence="1 2">UCD-FST 08-225</strain>
    </source>
</reference>
<accession>A0A5C5G3I5</accession>
<gene>
    <name evidence="1" type="ORF">DMC30DRAFT_414602</name>
</gene>
<organism evidence="1 2">
    <name type="scientific">Rhodotorula diobovata</name>
    <dbReference type="NCBI Taxonomy" id="5288"/>
    <lineage>
        <taxon>Eukaryota</taxon>
        <taxon>Fungi</taxon>
        <taxon>Dikarya</taxon>
        <taxon>Basidiomycota</taxon>
        <taxon>Pucciniomycotina</taxon>
        <taxon>Microbotryomycetes</taxon>
        <taxon>Sporidiobolales</taxon>
        <taxon>Sporidiobolaceae</taxon>
        <taxon>Rhodotorula</taxon>
    </lineage>
</organism>
<dbReference type="EMBL" id="SOZI01000017">
    <property type="protein sequence ID" value="TNY23002.1"/>
    <property type="molecule type" value="Genomic_DNA"/>
</dbReference>
<comment type="caution">
    <text evidence="1">The sequence shown here is derived from an EMBL/GenBank/DDBJ whole genome shotgun (WGS) entry which is preliminary data.</text>
</comment>
<sequence length="144" mass="15847">MLVIERELLEDTTCGMATCCDPPILYLSPSTMPALPRHSFEPPYAFYDSDVCETLNKLTALVDRVPSLHPSQHPFVLVLPREAYLKATKADDVAQAAWELGAALWEEGETGEIDQDLVSHAFWRYAKGLRAAREAALTGGSARA</sequence>
<name>A0A5C5G3I5_9BASI</name>
<evidence type="ECO:0000313" key="1">
    <source>
        <dbReference type="EMBL" id="TNY23002.1"/>
    </source>
</evidence>
<keyword evidence="2" id="KW-1185">Reference proteome</keyword>
<proteinExistence type="predicted"/>
<protein>
    <submittedName>
        <fullName evidence="1">Uncharacterized protein</fullName>
    </submittedName>
</protein>
<dbReference type="Proteomes" id="UP000311382">
    <property type="component" value="Unassembled WGS sequence"/>
</dbReference>